<evidence type="ECO:0000256" key="1">
    <source>
        <dbReference type="SAM" id="MobiDB-lite"/>
    </source>
</evidence>
<evidence type="ECO:0000313" key="2">
    <source>
        <dbReference type="EMBL" id="SFK44713.1"/>
    </source>
</evidence>
<feature type="region of interest" description="Disordered" evidence="1">
    <location>
        <begin position="54"/>
        <end position="79"/>
    </location>
</feature>
<feature type="compositionally biased region" description="Low complexity" evidence="1">
    <location>
        <begin position="61"/>
        <end position="79"/>
    </location>
</feature>
<feature type="region of interest" description="Disordered" evidence="1">
    <location>
        <begin position="1"/>
        <end position="25"/>
    </location>
</feature>
<gene>
    <name evidence="2" type="ORF">SAMN05216275_12574</name>
</gene>
<proteinExistence type="predicted"/>
<dbReference type="EMBL" id="FOQY01000025">
    <property type="protein sequence ID" value="SFK44713.1"/>
    <property type="molecule type" value="Genomic_DNA"/>
</dbReference>
<evidence type="ECO:0000313" key="3">
    <source>
        <dbReference type="Proteomes" id="UP000199111"/>
    </source>
</evidence>
<name>A0A1I3ZKW1_9ACTN</name>
<protein>
    <submittedName>
        <fullName evidence="2">Uncharacterized protein</fullName>
    </submittedName>
</protein>
<sequence>MSGWSRAIGAFAGEGHPDDAEDAPRVRTETWKAAYRGSAQDHLDSQDYLGALRVSPGRLTSGGPSRLSSLSAPLSRLSA</sequence>
<accession>A0A1I3ZKW1</accession>
<reference evidence="3" key="1">
    <citation type="submission" date="2016-10" db="EMBL/GenBank/DDBJ databases">
        <authorList>
            <person name="Varghese N."/>
            <person name="Submissions S."/>
        </authorList>
    </citation>
    <scope>NUCLEOTIDE SEQUENCE [LARGE SCALE GENOMIC DNA]</scope>
    <source>
        <strain evidence="3">CGMCC 4.2126</strain>
    </source>
</reference>
<dbReference type="AlphaFoldDB" id="A0A1I3ZKW1"/>
<dbReference type="Proteomes" id="UP000199111">
    <property type="component" value="Unassembled WGS sequence"/>
</dbReference>
<feature type="compositionally biased region" description="Basic and acidic residues" evidence="1">
    <location>
        <begin position="15"/>
        <end position="25"/>
    </location>
</feature>
<keyword evidence="3" id="KW-1185">Reference proteome</keyword>
<organism evidence="2 3">
    <name type="scientific">Streptosporangium canum</name>
    <dbReference type="NCBI Taxonomy" id="324952"/>
    <lineage>
        <taxon>Bacteria</taxon>
        <taxon>Bacillati</taxon>
        <taxon>Actinomycetota</taxon>
        <taxon>Actinomycetes</taxon>
        <taxon>Streptosporangiales</taxon>
        <taxon>Streptosporangiaceae</taxon>
        <taxon>Streptosporangium</taxon>
    </lineage>
</organism>